<dbReference type="InterPro" id="IPR036249">
    <property type="entry name" value="Thioredoxin-like_sf"/>
</dbReference>
<evidence type="ECO:0000259" key="2">
    <source>
        <dbReference type="PROSITE" id="PS51352"/>
    </source>
</evidence>
<accession>A0A836CF79</accession>
<dbReference type="Gene3D" id="3.40.30.10">
    <property type="entry name" value="Glutaredoxin"/>
    <property type="match status" value="1"/>
</dbReference>
<dbReference type="Proteomes" id="UP000664859">
    <property type="component" value="Unassembled WGS sequence"/>
</dbReference>
<dbReference type="PROSITE" id="PS00194">
    <property type="entry name" value="THIOREDOXIN_1"/>
    <property type="match status" value="1"/>
</dbReference>
<evidence type="ECO:0000313" key="4">
    <source>
        <dbReference type="Proteomes" id="UP000664859"/>
    </source>
</evidence>
<sequence>MYRVCSRALSLSNRSGILTASGGRAATANTYDRPVVLVKHLSGAAGGSGGTVKELASMDDYQSSSKDKAVLYFTAKWCPPCRRIAPMYQDLAAEKSDVHFYKVDIDVNKAAAKDAGIMSVPTFIFYKNGHMVSKFAGADYELLEENVDKLLAED</sequence>
<keyword evidence="4" id="KW-1185">Reference proteome</keyword>
<reference evidence="3" key="1">
    <citation type="submission" date="2021-02" db="EMBL/GenBank/DDBJ databases">
        <title>First Annotated Genome of the Yellow-green Alga Tribonema minus.</title>
        <authorList>
            <person name="Mahan K.M."/>
        </authorList>
    </citation>
    <scope>NUCLEOTIDE SEQUENCE</scope>
    <source>
        <strain evidence="3">UTEX B ZZ1240</strain>
    </source>
</reference>
<comment type="caution">
    <text evidence="3">The sequence shown here is derived from an EMBL/GenBank/DDBJ whole genome shotgun (WGS) entry which is preliminary data.</text>
</comment>
<dbReference type="InterPro" id="IPR017937">
    <property type="entry name" value="Thioredoxin_CS"/>
</dbReference>
<dbReference type="PROSITE" id="PS51352">
    <property type="entry name" value="THIOREDOXIN_2"/>
    <property type="match status" value="1"/>
</dbReference>
<protein>
    <submittedName>
        <fullName evidence="3">Thioredoxin-like protein</fullName>
    </submittedName>
</protein>
<dbReference type="PRINTS" id="PR00421">
    <property type="entry name" value="THIOREDOXIN"/>
</dbReference>
<keyword evidence="1" id="KW-1015">Disulfide bond</keyword>
<dbReference type="CDD" id="cd02947">
    <property type="entry name" value="TRX_family"/>
    <property type="match status" value="1"/>
</dbReference>
<evidence type="ECO:0000313" key="3">
    <source>
        <dbReference type="EMBL" id="KAG5183627.1"/>
    </source>
</evidence>
<dbReference type="OrthoDB" id="2121326at2759"/>
<dbReference type="AlphaFoldDB" id="A0A836CF79"/>
<dbReference type="Pfam" id="PF00085">
    <property type="entry name" value="Thioredoxin"/>
    <property type="match status" value="1"/>
</dbReference>
<feature type="domain" description="Thioredoxin" evidence="2">
    <location>
        <begin position="20"/>
        <end position="152"/>
    </location>
</feature>
<evidence type="ECO:0000256" key="1">
    <source>
        <dbReference type="ARBA" id="ARBA00023157"/>
    </source>
</evidence>
<organism evidence="3 4">
    <name type="scientific">Tribonema minus</name>
    <dbReference type="NCBI Taxonomy" id="303371"/>
    <lineage>
        <taxon>Eukaryota</taxon>
        <taxon>Sar</taxon>
        <taxon>Stramenopiles</taxon>
        <taxon>Ochrophyta</taxon>
        <taxon>PX clade</taxon>
        <taxon>Xanthophyceae</taxon>
        <taxon>Tribonematales</taxon>
        <taxon>Tribonemataceae</taxon>
        <taxon>Tribonema</taxon>
    </lineage>
</organism>
<dbReference type="SUPFAM" id="SSF52833">
    <property type="entry name" value="Thioredoxin-like"/>
    <property type="match status" value="1"/>
</dbReference>
<dbReference type="InterPro" id="IPR013766">
    <property type="entry name" value="Thioredoxin_domain"/>
</dbReference>
<proteinExistence type="predicted"/>
<dbReference type="EMBL" id="JAFCMP010000196">
    <property type="protein sequence ID" value="KAG5183627.1"/>
    <property type="molecule type" value="Genomic_DNA"/>
</dbReference>
<gene>
    <name evidence="3" type="ORF">JKP88DRAFT_238363</name>
</gene>
<dbReference type="PANTHER" id="PTHR46115">
    <property type="entry name" value="THIOREDOXIN-LIKE PROTEIN 1"/>
    <property type="match status" value="1"/>
</dbReference>
<name>A0A836CF79_9STRA</name>